<proteinExistence type="predicted"/>
<dbReference type="eggNOG" id="arCOG03345">
    <property type="taxonomic scope" value="Archaea"/>
</dbReference>
<protein>
    <submittedName>
        <fullName evidence="2">Uncharacterized protein</fullName>
    </submittedName>
</protein>
<dbReference type="EMBL" id="CP000099">
    <property type="protein sequence ID" value="AAZ72020.1"/>
    <property type="molecule type" value="Genomic_DNA"/>
</dbReference>
<dbReference type="HOGENOM" id="CLU_134206_0_0_2"/>
<evidence type="ECO:0000256" key="1">
    <source>
        <dbReference type="SAM" id="Phobius"/>
    </source>
</evidence>
<reference evidence="2" key="1">
    <citation type="submission" date="2006-06" db="EMBL/GenBank/DDBJ databases">
        <title>Complete sequence of chromosome 1 of Methanosarcina barkeri str. fusaro.</title>
        <authorList>
            <person name="Copeland A."/>
            <person name="Lucas S."/>
            <person name="Lapidus A."/>
            <person name="Barry K."/>
            <person name="Detter J.C."/>
            <person name="Glavina T."/>
            <person name="Hammon N."/>
            <person name="Israni S."/>
            <person name="Pitluck S."/>
            <person name="Goodwin L.A."/>
            <person name="Saunders E.H."/>
            <person name="Schmutz J."/>
            <person name="Larimer F."/>
            <person name="Land M."/>
            <person name="Anderson I."/>
            <person name="Richardson P."/>
        </authorList>
    </citation>
    <scope>NUCLEOTIDE SEQUENCE</scope>
    <source>
        <strain evidence="2">Fusaro</strain>
    </source>
</reference>
<dbReference type="AlphaFoldDB" id="Q467C2"/>
<evidence type="ECO:0000313" key="2">
    <source>
        <dbReference type="EMBL" id="AAZ72020.1"/>
    </source>
</evidence>
<keyword evidence="1" id="KW-1133">Transmembrane helix</keyword>
<sequence>MTVLIIYISLPIIIPFIFTGSTAPFFVIHNDDRKSHEAAIEVFDQNNKSVINETYSLKPKSDFSQSRPLSLKLSWEKKEYIFKVTMDKKITNMTKVEIPNRRTSVYIRLYYKNHGDIPYMDYESPEIIPIFIQTVERMC</sequence>
<keyword evidence="1" id="KW-0472">Membrane</keyword>
<organism evidence="2">
    <name type="scientific">Methanosarcina barkeri (strain Fusaro / DSM 804)</name>
    <dbReference type="NCBI Taxonomy" id="269797"/>
    <lineage>
        <taxon>Archaea</taxon>
        <taxon>Methanobacteriati</taxon>
        <taxon>Methanobacteriota</taxon>
        <taxon>Stenosarchaea group</taxon>
        <taxon>Methanomicrobia</taxon>
        <taxon>Methanosarcinales</taxon>
        <taxon>Methanosarcinaceae</taxon>
        <taxon>Methanosarcina</taxon>
    </lineage>
</organism>
<dbReference type="KEGG" id="mba:Mbar_A3134"/>
<accession>Q467C2</accession>
<name>Q467C2_METBF</name>
<dbReference type="PaxDb" id="269797-Mbar_A3134"/>
<feature type="transmembrane region" description="Helical" evidence="1">
    <location>
        <begin position="6"/>
        <end position="28"/>
    </location>
</feature>
<keyword evidence="1" id="KW-0812">Transmembrane</keyword>
<gene>
    <name evidence="2" type="ordered locus">Mbar_A3134</name>
</gene>
<dbReference type="OrthoDB" id="142681at2157"/>